<dbReference type="SUPFAM" id="SSF51695">
    <property type="entry name" value="PLC-like phosphodiesterases"/>
    <property type="match status" value="1"/>
</dbReference>
<keyword evidence="10" id="KW-1185">Reference proteome</keyword>
<dbReference type="PROSITE" id="PS51704">
    <property type="entry name" value="GP_PDE"/>
    <property type="match status" value="1"/>
</dbReference>
<feature type="domain" description="GP-PDE" evidence="8">
    <location>
        <begin position="9"/>
        <end position="310"/>
    </location>
</feature>
<proteinExistence type="inferred from homology"/>
<protein>
    <recommendedName>
        <fullName evidence="2">glycerophosphodiester phosphodiesterase</fullName>
        <ecNumber evidence="2">3.1.4.46</ecNumber>
    </recommendedName>
</protein>
<evidence type="ECO:0000256" key="6">
    <source>
        <dbReference type="ARBA" id="ARBA00023180"/>
    </source>
</evidence>
<dbReference type="EMBL" id="CP136891">
    <property type="protein sequence ID" value="WOK98134.1"/>
    <property type="molecule type" value="Genomic_DNA"/>
</dbReference>
<dbReference type="EC" id="3.1.4.46" evidence="2"/>
<dbReference type="InterPro" id="IPR017946">
    <property type="entry name" value="PLC-like_Pdiesterase_TIM-brl"/>
</dbReference>
<evidence type="ECO:0000256" key="7">
    <source>
        <dbReference type="ARBA" id="ARBA00047512"/>
    </source>
</evidence>
<dbReference type="Gene3D" id="3.20.20.190">
    <property type="entry name" value="Phosphatidylinositol (PI) phosphodiesterase"/>
    <property type="match status" value="1"/>
</dbReference>
<keyword evidence="5" id="KW-0378">Hydrolase</keyword>
<gene>
    <name evidence="9" type="ORF">Cni_G06844</name>
</gene>
<reference evidence="9 10" key="1">
    <citation type="submission" date="2023-10" db="EMBL/GenBank/DDBJ databases">
        <title>Chromosome-scale genome assembly provides insights into flower coloration mechanisms of Canna indica.</title>
        <authorList>
            <person name="Li C."/>
        </authorList>
    </citation>
    <scope>NUCLEOTIDE SEQUENCE [LARGE SCALE GENOMIC DNA]</scope>
    <source>
        <tissue evidence="9">Flower</tissue>
    </source>
</reference>
<dbReference type="InterPro" id="IPR030395">
    <property type="entry name" value="GP_PDE_dom"/>
</dbReference>
<keyword evidence="4" id="KW-0319">Glycerol metabolism</keyword>
<dbReference type="GO" id="GO:0008889">
    <property type="term" value="F:glycerophosphodiester phosphodiesterase activity"/>
    <property type="evidence" value="ECO:0007669"/>
    <property type="project" value="UniProtKB-EC"/>
</dbReference>
<dbReference type="GO" id="GO:0006071">
    <property type="term" value="P:glycerol metabolic process"/>
    <property type="evidence" value="ECO:0007669"/>
    <property type="project" value="UniProtKB-KW"/>
</dbReference>
<evidence type="ECO:0000256" key="3">
    <source>
        <dbReference type="ARBA" id="ARBA00022729"/>
    </source>
</evidence>
<dbReference type="PANTHER" id="PTHR43620:SF7">
    <property type="entry name" value="GLYCEROPHOSPHODIESTER PHOSPHODIESTERASE GDPD5-RELATED"/>
    <property type="match status" value="1"/>
</dbReference>
<name>A0AAQ3JXG1_9LILI</name>
<evidence type="ECO:0000256" key="4">
    <source>
        <dbReference type="ARBA" id="ARBA00022798"/>
    </source>
</evidence>
<evidence type="ECO:0000259" key="8">
    <source>
        <dbReference type="PROSITE" id="PS51704"/>
    </source>
</evidence>
<dbReference type="Proteomes" id="UP001327560">
    <property type="component" value="Chromosome 2"/>
</dbReference>
<keyword evidence="3" id="KW-0732">Signal</keyword>
<evidence type="ECO:0000256" key="5">
    <source>
        <dbReference type="ARBA" id="ARBA00022801"/>
    </source>
</evidence>
<evidence type="ECO:0000313" key="10">
    <source>
        <dbReference type="Proteomes" id="UP001327560"/>
    </source>
</evidence>
<comment type="catalytic activity">
    <reaction evidence="7">
        <text>a sn-glycero-3-phosphodiester + H2O = an alcohol + sn-glycerol 3-phosphate + H(+)</text>
        <dbReference type="Rhea" id="RHEA:12969"/>
        <dbReference type="ChEBI" id="CHEBI:15377"/>
        <dbReference type="ChEBI" id="CHEBI:15378"/>
        <dbReference type="ChEBI" id="CHEBI:30879"/>
        <dbReference type="ChEBI" id="CHEBI:57597"/>
        <dbReference type="ChEBI" id="CHEBI:83408"/>
        <dbReference type="EC" id="3.1.4.46"/>
    </reaction>
</comment>
<evidence type="ECO:0000313" key="9">
    <source>
        <dbReference type="EMBL" id="WOK98134.1"/>
    </source>
</evidence>
<sequence>MSNSDHGKPIIISHNGASGVYPDCTDLSYQQAVKDGSDYIDCPVQVTKDGTLICMSSVNLMDITTVATSLLSSRTSVIPEIVNGPGIFTFNFTWEEIQKNLKPAISNPEINYMLHRNPLYKNAGKFMTLPDFLSFAKDKDLSGIVINIENAAFLAEKLGYSITDGVMKALQGSGYSNHTNQEVMIQSQNSSVLIKFKQQSKYKLVYMVDESISDIDNTSMRDIKQFAHAVSISKQSIYPENEQFLIGETKLVQKLQSAGFAVYAYLFMNEFVSQPWDFWSDPTVEINMYVKGAGVDGIITDFPGTAATYKRNSCLKLGDQAPAFMSPVQVGGLMQIMDPLAKPPTLAPMPSLLANDVVEPPLPPASLKPSTGESAVPPASQPSQGQRCVASAFVSLVLLCGSLLV</sequence>
<accession>A0AAQ3JXG1</accession>
<dbReference type="AlphaFoldDB" id="A0AAQ3JXG1"/>
<evidence type="ECO:0000256" key="2">
    <source>
        <dbReference type="ARBA" id="ARBA00012247"/>
    </source>
</evidence>
<dbReference type="GO" id="GO:0006629">
    <property type="term" value="P:lipid metabolic process"/>
    <property type="evidence" value="ECO:0007669"/>
    <property type="project" value="InterPro"/>
</dbReference>
<organism evidence="9 10">
    <name type="scientific">Canna indica</name>
    <name type="common">Indian-shot</name>
    <dbReference type="NCBI Taxonomy" id="4628"/>
    <lineage>
        <taxon>Eukaryota</taxon>
        <taxon>Viridiplantae</taxon>
        <taxon>Streptophyta</taxon>
        <taxon>Embryophyta</taxon>
        <taxon>Tracheophyta</taxon>
        <taxon>Spermatophyta</taxon>
        <taxon>Magnoliopsida</taxon>
        <taxon>Liliopsida</taxon>
        <taxon>Zingiberales</taxon>
        <taxon>Cannaceae</taxon>
        <taxon>Canna</taxon>
    </lineage>
</organism>
<evidence type="ECO:0000256" key="1">
    <source>
        <dbReference type="ARBA" id="ARBA00007277"/>
    </source>
</evidence>
<dbReference type="CDD" id="cd08604">
    <property type="entry name" value="GDPD_SHV3_repeat_2"/>
    <property type="match status" value="1"/>
</dbReference>
<dbReference type="Pfam" id="PF03009">
    <property type="entry name" value="GDPD"/>
    <property type="match status" value="1"/>
</dbReference>
<dbReference type="PANTHER" id="PTHR43620">
    <property type="entry name" value="GLYCEROPHOSPHORYL DIESTER PHOSPHODIESTERASE"/>
    <property type="match status" value="1"/>
</dbReference>
<dbReference type="FunFam" id="3.20.20.190:FF:000011">
    <property type="entry name" value="Glycerophosphodiester phosphodiesterase GDPDL3"/>
    <property type="match status" value="1"/>
</dbReference>
<keyword evidence="6" id="KW-0325">Glycoprotein</keyword>
<comment type="similarity">
    <text evidence="1">Belongs to the glycerophosphoryl diester phosphodiesterase family.</text>
</comment>